<evidence type="ECO:0000313" key="3">
    <source>
        <dbReference type="Proteomes" id="UP000077002"/>
    </source>
</evidence>
<dbReference type="AlphaFoldDB" id="A0A177EZC9"/>
<gene>
    <name evidence="2" type="ORF">AYO21_08897</name>
</gene>
<feature type="compositionally biased region" description="Polar residues" evidence="1">
    <location>
        <begin position="62"/>
        <end position="80"/>
    </location>
</feature>
<dbReference type="GeneID" id="34604038"/>
<dbReference type="OrthoDB" id="10261951at2759"/>
<feature type="region of interest" description="Disordered" evidence="1">
    <location>
        <begin position="59"/>
        <end position="98"/>
    </location>
</feature>
<evidence type="ECO:0000313" key="2">
    <source>
        <dbReference type="EMBL" id="OAG36936.1"/>
    </source>
</evidence>
<organism evidence="2 3">
    <name type="scientific">Fonsecaea monophora</name>
    <dbReference type="NCBI Taxonomy" id="254056"/>
    <lineage>
        <taxon>Eukaryota</taxon>
        <taxon>Fungi</taxon>
        <taxon>Dikarya</taxon>
        <taxon>Ascomycota</taxon>
        <taxon>Pezizomycotina</taxon>
        <taxon>Eurotiomycetes</taxon>
        <taxon>Chaetothyriomycetidae</taxon>
        <taxon>Chaetothyriales</taxon>
        <taxon>Herpotrichiellaceae</taxon>
        <taxon>Fonsecaea</taxon>
    </lineage>
</organism>
<accession>A0A177EZC9</accession>
<protein>
    <submittedName>
        <fullName evidence="2">Uncharacterized protein</fullName>
    </submittedName>
</protein>
<dbReference type="EMBL" id="LVKK01000081">
    <property type="protein sequence ID" value="OAG36936.1"/>
    <property type="molecule type" value="Genomic_DNA"/>
</dbReference>
<name>A0A177EZC9_9EURO</name>
<dbReference type="Proteomes" id="UP000077002">
    <property type="component" value="Unassembled WGS sequence"/>
</dbReference>
<sequence>MGDDERNAKLVAENYAIRTAWVRARQQTANLEMMLRNLKETLDSCLELGADRLETLAEDRSNVISTKSTQETQPISGTPNQSPRSSSRQQDQASPHDSHDFEIATSRWVDQNCNQKQLESSMVQDQSLQEFTAETQLVAPVMEPNTNHEPTTWWSPLDLSQTLLDTQPGTGTHGIAELWTCSALQSPGLEAPAPIHFESHEMSRPCLVRELDPPSVFCDSPSAYLEAMESCLTAFVRFLGAKATEEVVLKGCLALMILFSRYVWPGPSEMWFGSFCYAMAEHMLFWRAGSMTKFAKRPPAYLMPNEFQETKRPPPMISWICIEPLRNQIIRHASHTRDFDSIWIDCMAYAVVEIDDISTILTGVEPGPGFLGAWNLFDAISQSPCSDTFQQSKCQWTQGNSFPELSALDSAGLLPVYRMQLPDEPETSYGKAPRLGYWEPVSLADLLASPELARKLYYHLELYKSHCSWKLDPSFFQKHPALRWPGYEKFTAPGRGFRLTPHSISMPIRQTREEVLSQFQQALFEMHPLRVL</sequence>
<feature type="compositionally biased region" description="Low complexity" evidence="1">
    <location>
        <begin position="81"/>
        <end position="93"/>
    </location>
</feature>
<evidence type="ECO:0000256" key="1">
    <source>
        <dbReference type="SAM" id="MobiDB-lite"/>
    </source>
</evidence>
<keyword evidence="3" id="KW-1185">Reference proteome</keyword>
<dbReference type="RefSeq" id="XP_022508888.1">
    <property type="nucleotide sequence ID" value="XM_022658838.1"/>
</dbReference>
<proteinExistence type="predicted"/>
<reference evidence="2 3" key="1">
    <citation type="submission" date="2016-03" db="EMBL/GenBank/DDBJ databases">
        <title>Draft genome sequence of the Fonsecaea monophora CBS 269.37.</title>
        <authorList>
            <person name="Bombassaro A."/>
            <person name="Vinicius W.A."/>
            <person name="De Hoog S."/>
            <person name="Sun J."/>
            <person name="Souza E.M."/>
            <person name="Raittz R.T."/>
            <person name="Costa F."/>
            <person name="Leao A.C."/>
            <person name="Tadra-Sfeir M.Z."/>
            <person name="Baura V."/>
            <person name="Balsanelli E."/>
            <person name="Pedrosa F.O."/>
            <person name="Moreno L.F."/>
            <person name="Steffens M.B."/>
            <person name="Xi L."/>
            <person name="Bocca A.L."/>
            <person name="Felipe M.S."/>
            <person name="Teixeira M."/>
            <person name="Telles Filho F.Q."/>
            <person name="Azevedo C.M."/>
            <person name="Gomes R."/>
            <person name="Vicente V.A."/>
        </authorList>
    </citation>
    <scope>NUCLEOTIDE SEQUENCE [LARGE SCALE GENOMIC DNA]</scope>
    <source>
        <strain evidence="2 3">CBS 269.37</strain>
    </source>
</reference>
<comment type="caution">
    <text evidence="2">The sequence shown here is derived from an EMBL/GenBank/DDBJ whole genome shotgun (WGS) entry which is preliminary data.</text>
</comment>